<keyword evidence="10" id="KW-0496">Mitochondrion</keyword>
<dbReference type="GO" id="GO:0004111">
    <property type="term" value="F:creatine kinase activity"/>
    <property type="evidence" value="ECO:0007669"/>
    <property type="project" value="UniProtKB-EC"/>
</dbReference>
<evidence type="ECO:0000313" key="21">
    <source>
        <dbReference type="Proteomes" id="UP000034805"/>
    </source>
</evidence>
<dbReference type="Proteomes" id="UP000034805">
    <property type="component" value="Unassembled WGS sequence"/>
</dbReference>
<keyword evidence="8 16" id="KW-0067">ATP-binding</keyword>
<dbReference type="SUPFAM" id="SSF48034">
    <property type="entry name" value="Guanido kinase N-terminal domain"/>
    <property type="match status" value="1"/>
</dbReference>
<accession>A0A0P7T7B2</accession>
<evidence type="ECO:0000256" key="9">
    <source>
        <dbReference type="ARBA" id="ARBA00022946"/>
    </source>
</evidence>
<evidence type="ECO:0000256" key="10">
    <source>
        <dbReference type="ARBA" id="ARBA00023128"/>
    </source>
</evidence>
<keyword evidence="6 16" id="KW-0418">Kinase</keyword>
<comment type="similarity">
    <text evidence="2 15 17">Belongs to the ATP:guanido phosphotransferase family.</text>
</comment>
<evidence type="ECO:0000256" key="2">
    <source>
        <dbReference type="ARBA" id="ARBA00006798"/>
    </source>
</evidence>
<evidence type="ECO:0000256" key="13">
    <source>
        <dbReference type="ARBA" id="ARBA00040385"/>
    </source>
</evidence>
<evidence type="ECO:0000256" key="5">
    <source>
        <dbReference type="ARBA" id="ARBA00022741"/>
    </source>
</evidence>
<keyword evidence="4 16" id="KW-0808">Transferase</keyword>
<evidence type="ECO:0000256" key="1">
    <source>
        <dbReference type="ARBA" id="ARBA00004137"/>
    </source>
</evidence>
<evidence type="ECO:0000256" key="17">
    <source>
        <dbReference type="RuleBase" id="RU000505"/>
    </source>
</evidence>
<name>A0A0P7T7B2_SCLFO</name>
<evidence type="ECO:0000256" key="6">
    <source>
        <dbReference type="ARBA" id="ARBA00022777"/>
    </source>
</evidence>
<sequence>MPTLQLTGPWSHSSARMASTFAHMMSGRKAVLALAGLSAGTLATGASYPPGSADFPDLRKHNNCMASALSPAIYSRLRDKLTPNGWSLDQCIQTGVDNPGHPFIKTVGMVAGDEESYEVGGELEEGVIRDRHNGYDPHLMKHPTDLDSSKVERVAAQALSGLKGDLAGRYYSLGEMTEEEQQRLIDDHFLFDKPVSPLLTCAGMARDWPDARGIWYGVPHALVRRYVRSRASIHDGFFFRHNNEKTFLVWINEEDHTRVISMEKGGNMKRVFERFCRGLKEVERLIQERGWEFMWNERLGYILTCPSNLGTAHRTELVEPSRKPRSVQGTCVCSRVTDPRFSKILENLRLQKRGTGGVDTAAVGDIYDISNNDRLGKSEVELVQLVIDGVNYLVECEKKLEKGQEIKVPAPIPQFKQ</sequence>
<dbReference type="EMBL" id="JARO02019172">
    <property type="protein sequence ID" value="KPP56765.1"/>
    <property type="molecule type" value="Genomic_DNA"/>
</dbReference>
<feature type="binding site" evidence="16">
    <location>
        <begin position="314"/>
        <end position="318"/>
    </location>
    <ligand>
        <name>ATP</name>
        <dbReference type="ChEBI" id="CHEBI:30616"/>
    </ligand>
</feature>
<evidence type="ECO:0000256" key="12">
    <source>
        <dbReference type="ARBA" id="ARBA00037274"/>
    </source>
</evidence>
<dbReference type="InterPro" id="IPR022413">
    <property type="entry name" value="ATP-guanido_PTrfase_N"/>
</dbReference>
<dbReference type="SUPFAM" id="SSF55931">
    <property type="entry name" value="Glutamine synthetase/guanido kinase"/>
    <property type="match status" value="1"/>
</dbReference>
<organism evidence="20 21">
    <name type="scientific">Scleropages formosus</name>
    <name type="common">Asian bonytongue</name>
    <name type="synonym">Osteoglossum formosum</name>
    <dbReference type="NCBI Taxonomy" id="113540"/>
    <lineage>
        <taxon>Eukaryota</taxon>
        <taxon>Metazoa</taxon>
        <taxon>Chordata</taxon>
        <taxon>Craniata</taxon>
        <taxon>Vertebrata</taxon>
        <taxon>Euteleostomi</taxon>
        <taxon>Actinopterygii</taxon>
        <taxon>Neopterygii</taxon>
        <taxon>Teleostei</taxon>
        <taxon>Osteoglossocephala</taxon>
        <taxon>Osteoglossomorpha</taxon>
        <taxon>Osteoglossiformes</taxon>
        <taxon>Osteoglossidae</taxon>
        <taxon>Scleropages</taxon>
    </lineage>
</organism>
<dbReference type="Gene3D" id="1.10.135.10">
    <property type="entry name" value="ATP:guanido phosphotransferase, N-terminal domain"/>
    <property type="match status" value="1"/>
</dbReference>
<dbReference type="GO" id="GO:0005524">
    <property type="term" value="F:ATP binding"/>
    <property type="evidence" value="ECO:0007669"/>
    <property type="project" value="UniProtKB-UniRule"/>
</dbReference>
<keyword evidence="7" id="KW-0999">Mitochondrion inner membrane</keyword>
<dbReference type="EC" id="2.7.3.2" evidence="3"/>
<comment type="subcellular location">
    <subcellularLocation>
        <location evidence="1">Mitochondrion inner membrane</location>
        <topology evidence="1">Peripheral membrane protein</topology>
        <orientation evidence="1">Intermembrane side</orientation>
    </subcellularLocation>
</comment>
<evidence type="ECO:0000256" key="8">
    <source>
        <dbReference type="ARBA" id="ARBA00022840"/>
    </source>
</evidence>
<evidence type="ECO:0000256" key="7">
    <source>
        <dbReference type="ARBA" id="ARBA00022792"/>
    </source>
</evidence>
<comment type="function">
    <text evidence="12">Reversibly catalyzes the transfer of phosphate between ATP and various phosphogens (e.g. creatine phosphate). Creatine kinase isoenzymes play a central role in energy transduction in tissues with large, fluctuating energy demands, such as skeletal muscle, heart, brain and spermatozoa.</text>
</comment>
<keyword evidence="11" id="KW-0472">Membrane</keyword>
<keyword evidence="9" id="KW-0809">Transit peptide</keyword>
<dbReference type="InterPro" id="IPR036802">
    <property type="entry name" value="ATP-guanido_PTrfase_N_sf"/>
</dbReference>
<evidence type="ECO:0000256" key="14">
    <source>
        <dbReference type="ARBA" id="ARBA00041865"/>
    </source>
</evidence>
<dbReference type="PANTHER" id="PTHR11547:SF19">
    <property type="entry name" value="CREATINE KINASE S-TYPE, MITOCHONDRIAL"/>
    <property type="match status" value="1"/>
</dbReference>
<feature type="domain" description="Phosphagen kinase N-terminal" evidence="18">
    <location>
        <begin position="47"/>
        <end position="133"/>
    </location>
</feature>
<dbReference type="PROSITE" id="PS00112">
    <property type="entry name" value="PHOSPHAGEN_KINASE"/>
    <property type="match status" value="1"/>
</dbReference>
<dbReference type="AlphaFoldDB" id="A0A0P7T7B2"/>
<dbReference type="GO" id="GO:0005743">
    <property type="term" value="C:mitochondrial inner membrane"/>
    <property type="evidence" value="ECO:0007669"/>
    <property type="project" value="UniProtKB-SubCell"/>
</dbReference>
<feature type="domain" description="Phosphagen kinase C-terminal" evidence="19">
    <location>
        <begin position="122"/>
        <end position="400"/>
    </location>
</feature>
<evidence type="ECO:0000256" key="3">
    <source>
        <dbReference type="ARBA" id="ARBA00012231"/>
    </source>
</evidence>
<dbReference type="PROSITE" id="PS51510">
    <property type="entry name" value="PHOSPHAGEN_KINASE_C"/>
    <property type="match status" value="1"/>
</dbReference>
<dbReference type="PANTHER" id="PTHR11547">
    <property type="entry name" value="ARGININE OR CREATINE KINASE"/>
    <property type="match status" value="1"/>
</dbReference>
<keyword evidence="5 16" id="KW-0547">Nucleotide-binding</keyword>
<feature type="binding site" evidence="16">
    <location>
        <position position="258"/>
    </location>
    <ligand>
        <name>ATP</name>
        <dbReference type="ChEBI" id="CHEBI:30616"/>
    </ligand>
</feature>
<dbReference type="Pfam" id="PF02807">
    <property type="entry name" value="ATP-gua_PtransN"/>
    <property type="match status" value="1"/>
</dbReference>
<evidence type="ECO:0000256" key="15">
    <source>
        <dbReference type="PROSITE-ProRule" id="PRU00842"/>
    </source>
</evidence>
<dbReference type="FunFam" id="1.10.135.10:FF:000005">
    <property type="entry name" value="Glycocyamine kinase beta chain"/>
    <property type="match status" value="1"/>
</dbReference>
<evidence type="ECO:0000256" key="4">
    <source>
        <dbReference type="ARBA" id="ARBA00022679"/>
    </source>
</evidence>
<evidence type="ECO:0000259" key="19">
    <source>
        <dbReference type="PROSITE" id="PS51510"/>
    </source>
</evidence>
<dbReference type="PROSITE" id="PS51509">
    <property type="entry name" value="PHOSPHAGEN_KINASE_N"/>
    <property type="match status" value="1"/>
</dbReference>
<evidence type="ECO:0000313" key="20">
    <source>
        <dbReference type="EMBL" id="KPP56765.1"/>
    </source>
</evidence>
<feature type="binding site" evidence="16">
    <location>
        <position position="188"/>
    </location>
    <ligand>
        <name>ATP</name>
        <dbReference type="ChEBI" id="CHEBI:30616"/>
    </ligand>
</feature>
<dbReference type="InterPro" id="IPR022414">
    <property type="entry name" value="ATP-guanido_PTrfase_cat"/>
</dbReference>
<dbReference type="Pfam" id="PF00217">
    <property type="entry name" value="ATP-gua_Ptrans"/>
    <property type="match status" value="2"/>
</dbReference>
<evidence type="ECO:0000256" key="16">
    <source>
        <dbReference type="PROSITE-ProRule" id="PRU00843"/>
    </source>
</evidence>
<dbReference type="InterPro" id="IPR022415">
    <property type="entry name" value="ATP-guanido_PTrfase_AS"/>
</dbReference>
<dbReference type="InterPro" id="IPR014746">
    <property type="entry name" value="Gln_synth/guanido_kin_cat_dom"/>
</dbReference>
<dbReference type="InterPro" id="IPR000749">
    <property type="entry name" value="ATP-guanido_PTrfase"/>
</dbReference>
<reference evidence="20 21" key="1">
    <citation type="submission" date="2015-08" db="EMBL/GenBank/DDBJ databases">
        <title>The genome of the Asian arowana (Scleropages formosus).</title>
        <authorList>
            <person name="Tan M.H."/>
            <person name="Gan H.M."/>
            <person name="Croft L.J."/>
            <person name="Austin C.M."/>
        </authorList>
    </citation>
    <scope>NUCLEOTIDE SEQUENCE [LARGE SCALE GENOMIC DNA]</scope>
    <source>
        <strain evidence="20">Aro1</strain>
    </source>
</reference>
<comment type="caution">
    <text evidence="20">The sequence shown here is derived from an EMBL/GenBank/DDBJ whole genome shotgun (WGS) entry which is preliminary data.</text>
</comment>
<gene>
    <name evidence="20" type="ORF">Z043_125584</name>
</gene>
<proteinExistence type="inferred from homology"/>
<evidence type="ECO:0000259" key="18">
    <source>
        <dbReference type="PROSITE" id="PS51509"/>
    </source>
</evidence>
<protein>
    <recommendedName>
        <fullName evidence="13">Creatine kinase S-type, mitochondrial</fullName>
        <ecNumber evidence="3">2.7.3.2</ecNumber>
    </recommendedName>
    <alternativeName>
        <fullName evidence="14">Sarcomeric mitochondrial creatine kinase</fullName>
    </alternativeName>
</protein>
<dbReference type="STRING" id="113540.ENSSFOP00015078984"/>
<feature type="binding site" evidence="16">
    <location>
        <begin position="125"/>
        <end position="129"/>
    </location>
    <ligand>
        <name>ATP</name>
        <dbReference type="ChEBI" id="CHEBI:30616"/>
    </ligand>
</feature>
<evidence type="ECO:0000256" key="11">
    <source>
        <dbReference type="ARBA" id="ARBA00023136"/>
    </source>
</evidence>
<dbReference type="Gene3D" id="3.30.590.10">
    <property type="entry name" value="Glutamine synthetase/guanido kinase, catalytic domain"/>
    <property type="match status" value="1"/>
</dbReference>
<feature type="binding site" evidence="16">
    <location>
        <begin position="353"/>
        <end position="358"/>
    </location>
    <ligand>
        <name>ATP</name>
        <dbReference type="ChEBI" id="CHEBI:30616"/>
    </ligand>
</feature>
<dbReference type="GO" id="GO:0046314">
    <property type="term" value="P:phosphocreatine biosynthetic process"/>
    <property type="evidence" value="ECO:0007669"/>
    <property type="project" value="InterPro"/>
</dbReference>